<proteinExistence type="predicted"/>
<reference evidence="1" key="1">
    <citation type="submission" date="2016-10" db="EMBL/GenBank/DDBJ databases">
        <authorList>
            <person name="See-Too W.S."/>
        </authorList>
    </citation>
    <scope>NUCLEOTIDE SEQUENCE</scope>
    <source>
        <strain evidence="1">DSM 22276</strain>
    </source>
</reference>
<keyword evidence="2" id="KW-1185">Reference proteome</keyword>
<dbReference type="OrthoDB" id="2428957at2"/>
<evidence type="ECO:0000313" key="1">
    <source>
        <dbReference type="EMBL" id="ANU23354.1"/>
    </source>
</evidence>
<dbReference type="RefSeq" id="WP_065526390.1">
    <property type="nucleotide sequence ID" value="NZ_CP016543.2"/>
</dbReference>
<dbReference type="Proteomes" id="UP000092495">
    <property type="component" value="Chromosome"/>
</dbReference>
<dbReference type="KEGG" id="pdg:BCM40_08205"/>
<accession>A0A1C7EHA7</accession>
<organism evidence="1 2">
    <name type="scientific">Planococcus donghaensis</name>
    <dbReference type="NCBI Taxonomy" id="414778"/>
    <lineage>
        <taxon>Bacteria</taxon>
        <taxon>Bacillati</taxon>
        <taxon>Bacillota</taxon>
        <taxon>Bacilli</taxon>
        <taxon>Bacillales</taxon>
        <taxon>Caryophanaceae</taxon>
        <taxon>Planococcus</taxon>
    </lineage>
</organism>
<evidence type="ECO:0000313" key="2">
    <source>
        <dbReference type="Proteomes" id="UP000092495"/>
    </source>
</evidence>
<sequence>MECEFILSYINGSHLIKEEYAEILEQHLVICSTCQELYEIMGDLPSIEEDLFSIEMKARILAKVFEEDHPTS</sequence>
<dbReference type="AlphaFoldDB" id="A0A1C7EHA7"/>
<dbReference type="STRING" id="414778.BCM40_08205"/>
<name>A0A1C7EHA7_9BACL</name>
<protein>
    <recommendedName>
        <fullName evidence="3">Zinc-finger domain-containing protein</fullName>
    </recommendedName>
</protein>
<gene>
    <name evidence="1" type="ORF">BCM40_08205</name>
</gene>
<dbReference type="EMBL" id="CP016543">
    <property type="protein sequence ID" value="ANU23354.1"/>
    <property type="molecule type" value="Genomic_DNA"/>
</dbReference>
<evidence type="ECO:0008006" key="3">
    <source>
        <dbReference type="Google" id="ProtNLM"/>
    </source>
</evidence>